<dbReference type="InterPro" id="IPR051265">
    <property type="entry name" value="HIBADH-related_NP60_sf"/>
</dbReference>
<dbReference type="GO" id="GO:0016491">
    <property type="term" value="F:oxidoreductase activity"/>
    <property type="evidence" value="ECO:0007669"/>
    <property type="project" value="UniProtKB-KW"/>
</dbReference>
<protein>
    <submittedName>
        <fullName evidence="6">NAD(P)-dependent oxidoreductase</fullName>
    </submittedName>
</protein>
<dbReference type="EMBL" id="QMIF01000009">
    <property type="protein sequence ID" value="TVM32752.1"/>
    <property type="molecule type" value="Genomic_DNA"/>
</dbReference>
<reference evidence="6 7" key="1">
    <citation type="submission" date="2018-06" db="EMBL/GenBank/DDBJ databases">
        <title>Complete genome of Desulfovibrio marinus P48SEP.</title>
        <authorList>
            <person name="Crispim J.S."/>
            <person name="Vidigal P.M.P."/>
            <person name="Silva L.C.F."/>
            <person name="Araujo L.C."/>
            <person name="Laguardia C.N."/>
            <person name="Dias R.S."/>
            <person name="Sousa M.P."/>
            <person name="Paula S.O."/>
            <person name="Silva C."/>
        </authorList>
    </citation>
    <scope>NUCLEOTIDE SEQUENCE [LARGE SCALE GENOMIC DNA]</scope>
    <source>
        <strain evidence="6 7">P48SEP</strain>
    </source>
</reference>
<dbReference type="AlphaFoldDB" id="A0A6P1ZEE2"/>
<dbReference type="Proteomes" id="UP000434052">
    <property type="component" value="Unassembled WGS sequence"/>
</dbReference>
<dbReference type="Pfam" id="PF14833">
    <property type="entry name" value="NAD_binding_11"/>
    <property type="match status" value="1"/>
</dbReference>
<evidence type="ECO:0000313" key="6">
    <source>
        <dbReference type="EMBL" id="TVM32752.1"/>
    </source>
</evidence>
<dbReference type="PANTHER" id="PTHR43580:SF2">
    <property type="entry name" value="CYTOKINE-LIKE NUCLEAR FACTOR N-PAC"/>
    <property type="match status" value="1"/>
</dbReference>
<dbReference type="InterPro" id="IPR013328">
    <property type="entry name" value="6PGD_dom2"/>
</dbReference>
<evidence type="ECO:0000256" key="2">
    <source>
        <dbReference type="ARBA" id="ARBA00023027"/>
    </source>
</evidence>
<accession>A0A6P1ZEE2</accession>
<dbReference type="GO" id="GO:0051287">
    <property type="term" value="F:NAD binding"/>
    <property type="evidence" value="ECO:0007669"/>
    <property type="project" value="InterPro"/>
</dbReference>
<dbReference type="SUPFAM" id="SSF51735">
    <property type="entry name" value="NAD(P)-binding Rossmann-fold domains"/>
    <property type="match status" value="1"/>
</dbReference>
<dbReference type="RefSeq" id="WP_144305934.1">
    <property type="nucleotide sequence ID" value="NZ_QMIF01000009.1"/>
</dbReference>
<dbReference type="InterPro" id="IPR008927">
    <property type="entry name" value="6-PGluconate_DH-like_C_sf"/>
</dbReference>
<dbReference type="InterPro" id="IPR036291">
    <property type="entry name" value="NAD(P)-bd_dom_sf"/>
</dbReference>
<keyword evidence="2" id="KW-0520">NAD</keyword>
<dbReference type="Gene3D" id="3.40.50.720">
    <property type="entry name" value="NAD(P)-binding Rossmann-like Domain"/>
    <property type="match status" value="1"/>
</dbReference>
<dbReference type="InterPro" id="IPR006115">
    <property type="entry name" value="6PGDH_NADP-bd"/>
</dbReference>
<evidence type="ECO:0000256" key="3">
    <source>
        <dbReference type="PIRSR" id="PIRSR000103-1"/>
    </source>
</evidence>
<dbReference type="PIRSF" id="PIRSF000103">
    <property type="entry name" value="HIBADH"/>
    <property type="match status" value="1"/>
</dbReference>
<comment type="caution">
    <text evidence="6">The sequence shown here is derived from an EMBL/GenBank/DDBJ whole genome shotgun (WGS) entry which is preliminary data.</text>
</comment>
<keyword evidence="1" id="KW-0560">Oxidoreductase</keyword>
<dbReference type="SUPFAM" id="SSF48179">
    <property type="entry name" value="6-phosphogluconate dehydrogenase C-terminal domain-like"/>
    <property type="match status" value="1"/>
</dbReference>
<feature type="active site" evidence="3">
    <location>
        <position position="172"/>
    </location>
</feature>
<evidence type="ECO:0000259" key="5">
    <source>
        <dbReference type="Pfam" id="PF14833"/>
    </source>
</evidence>
<dbReference type="InterPro" id="IPR029154">
    <property type="entry name" value="HIBADH-like_NADP-bd"/>
</dbReference>
<dbReference type="OrthoDB" id="9777604at2"/>
<gene>
    <name evidence="6" type="ORF">DQK91_13655</name>
</gene>
<dbReference type="Gene3D" id="1.10.1040.10">
    <property type="entry name" value="N-(1-d-carboxylethyl)-l-norvaline Dehydrogenase, domain 2"/>
    <property type="match status" value="1"/>
</dbReference>
<dbReference type="GO" id="GO:0050661">
    <property type="term" value="F:NADP binding"/>
    <property type="evidence" value="ECO:0007669"/>
    <property type="project" value="InterPro"/>
</dbReference>
<feature type="domain" description="6-phosphogluconate dehydrogenase NADP-binding" evidence="4">
    <location>
        <begin position="5"/>
        <end position="163"/>
    </location>
</feature>
<evidence type="ECO:0000259" key="4">
    <source>
        <dbReference type="Pfam" id="PF03446"/>
    </source>
</evidence>
<feature type="domain" description="3-hydroxyisobutyrate dehydrogenase-like NAD-binding" evidence="5">
    <location>
        <begin position="166"/>
        <end position="285"/>
    </location>
</feature>
<dbReference type="Pfam" id="PF03446">
    <property type="entry name" value="NAD_binding_2"/>
    <property type="match status" value="1"/>
</dbReference>
<proteinExistence type="predicted"/>
<evidence type="ECO:0000256" key="1">
    <source>
        <dbReference type="ARBA" id="ARBA00023002"/>
    </source>
</evidence>
<dbReference type="PANTHER" id="PTHR43580">
    <property type="entry name" value="OXIDOREDUCTASE GLYR1-RELATED"/>
    <property type="match status" value="1"/>
</dbReference>
<evidence type="ECO:0000313" key="7">
    <source>
        <dbReference type="Proteomes" id="UP000434052"/>
    </source>
</evidence>
<organism evidence="6 7">
    <name type="scientific">Oceanidesulfovibrio marinus</name>
    <dbReference type="NCBI Taxonomy" id="370038"/>
    <lineage>
        <taxon>Bacteria</taxon>
        <taxon>Pseudomonadati</taxon>
        <taxon>Thermodesulfobacteriota</taxon>
        <taxon>Desulfovibrionia</taxon>
        <taxon>Desulfovibrionales</taxon>
        <taxon>Desulfovibrionaceae</taxon>
        <taxon>Oceanidesulfovibrio</taxon>
    </lineage>
</organism>
<name>A0A6P1ZEE2_9BACT</name>
<dbReference type="InterPro" id="IPR015815">
    <property type="entry name" value="HIBADH-related"/>
</dbReference>
<sequence length="290" mass="30400">MPEAIGFVGMGIMGVPMALNLVKAGFDVTVTNRTIEKCKPLADAGATVAESPEDISKRTPIIVTMLTGPQAVDQALFGEDGAAAGLGKGKLVINMSSVPPSYSKDLARRVDNYGASFIDAPVSGSKKPAEDGTLVILAGGEADQVERATPYFAAMGKKTIHCGPAGSGSHMKMSINLLLGSMLSGLAEMLAFGEKGGLSREVMLNVVLAGPLSNELFAMKRDLLASNEYTPQFPAKHMAKDLKFALDTAHETGAWAPATHLAAQLYRMLVAADRGDEDFSAVFDVLRGAL</sequence>